<name>A0ABR5AQT4_BACBA</name>
<dbReference type="Pfam" id="PF02915">
    <property type="entry name" value="Rubrerythrin"/>
    <property type="match status" value="2"/>
</dbReference>
<dbReference type="SUPFAM" id="SSF47240">
    <property type="entry name" value="Ferritin-like"/>
    <property type="match status" value="1"/>
</dbReference>
<reference evidence="2 3" key="1">
    <citation type="submission" date="2015-01" db="EMBL/GenBank/DDBJ databases">
        <title>Genome Assembly of Bacillus badius MTCC 1458.</title>
        <authorList>
            <person name="Verma A."/>
            <person name="Khatri I."/>
            <person name="Mual P."/>
            <person name="Subramanian S."/>
            <person name="Krishnamurthi S."/>
        </authorList>
    </citation>
    <scope>NUCLEOTIDE SEQUENCE [LARGE SCALE GENOMIC DNA]</scope>
    <source>
        <strain evidence="2 3">MTCC 1458</strain>
    </source>
</reference>
<feature type="domain" description="Rubrerythrin diiron-binding" evidence="1">
    <location>
        <begin position="22"/>
        <end position="75"/>
    </location>
</feature>
<gene>
    <name evidence="2" type="ORF">SD77_1715</name>
</gene>
<organism evidence="2 3">
    <name type="scientific">Bacillus badius</name>
    <dbReference type="NCBI Taxonomy" id="1455"/>
    <lineage>
        <taxon>Bacteria</taxon>
        <taxon>Bacillati</taxon>
        <taxon>Bacillota</taxon>
        <taxon>Bacilli</taxon>
        <taxon>Bacillales</taxon>
        <taxon>Bacillaceae</taxon>
        <taxon>Pseudobacillus</taxon>
    </lineage>
</organism>
<keyword evidence="3" id="KW-1185">Reference proteome</keyword>
<feature type="domain" description="Rubrerythrin diiron-binding" evidence="1">
    <location>
        <begin position="93"/>
        <end position="144"/>
    </location>
</feature>
<dbReference type="InterPro" id="IPR012347">
    <property type="entry name" value="Ferritin-like"/>
</dbReference>
<evidence type="ECO:0000313" key="3">
    <source>
        <dbReference type="Proteomes" id="UP000031982"/>
    </source>
</evidence>
<dbReference type="CDD" id="cd00657">
    <property type="entry name" value="Ferritin_like"/>
    <property type="match status" value="1"/>
</dbReference>
<dbReference type="InterPro" id="IPR003251">
    <property type="entry name" value="Rr_diiron-bd_dom"/>
</dbReference>
<evidence type="ECO:0000313" key="2">
    <source>
        <dbReference type="EMBL" id="KIL77110.1"/>
    </source>
</evidence>
<protein>
    <recommendedName>
        <fullName evidence="1">Rubrerythrin diiron-binding domain-containing protein</fullName>
    </recommendedName>
</protein>
<accession>A0ABR5AQT4</accession>
<dbReference type="InterPro" id="IPR009078">
    <property type="entry name" value="Ferritin-like_SF"/>
</dbReference>
<dbReference type="Gene3D" id="1.20.1260.10">
    <property type="match status" value="1"/>
</dbReference>
<evidence type="ECO:0000259" key="1">
    <source>
        <dbReference type="Pfam" id="PF02915"/>
    </source>
</evidence>
<proteinExistence type="predicted"/>
<dbReference type="Proteomes" id="UP000031982">
    <property type="component" value="Unassembled WGS sequence"/>
</dbReference>
<sequence>MSEMYPYSAVSRQTNKLIADIEKAINGEYTAIQCYTSLAKMAPSEAVRKRILEIRRDEQRHFQQFTQLYTQLTGRQPQPKVIENCPNKYMKGLEAALKDEQEAVDFYLSISDETSNQYIKELFRRTAADEQNHAVWFLYYFTKGRTSR</sequence>
<dbReference type="EMBL" id="JXLP01000017">
    <property type="protein sequence ID" value="KIL77110.1"/>
    <property type="molecule type" value="Genomic_DNA"/>
</dbReference>
<comment type="caution">
    <text evidence="2">The sequence shown here is derived from an EMBL/GenBank/DDBJ whole genome shotgun (WGS) entry which is preliminary data.</text>
</comment>